<proteinExistence type="predicted"/>
<gene>
    <name evidence="2" type="ORF">VNI00_008898</name>
</gene>
<accession>A0AAW0CPG6</accession>
<evidence type="ECO:0000313" key="2">
    <source>
        <dbReference type="EMBL" id="KAK7041917.1"/>
    </source>
</evidence>
<organism evidence="2 3">
    <name type="scientific">Paramarasmius palmivorus</name>
    <dbReference type="NCBI Taxonomy" id="297713"/>
    <lineage>
        <taxon>Eukaryota</taxon>
        <taxon>Fungi</taxon>
        <taxon>Dikarya</taxon>
        <taxon>Basidiomycota</taxon>
        <taxon>Agaricomycotina</taxon>
        <taxon>Agaricomycetes</taxon>
        <taxon>Agaricomycetidae</taxon>
        <taxon>Agaricales</taxon>
        <taxon>Marasmiineae</taxon>
        <taxon>Marasmiaceae</taxon>
        <taxon>Paramarasmius</taxon>
    </lineage>
</organism>
<evidence type="ECO:0000256" key="1">
    <source>
        <dbReference type="SAM" id="MobiDB-lite"/>
    </source>
</evidence>
<reference evidence="2 3" key="1">
    <citation type="submission" date="2024-01" db="EMBL/GenBank/DDBJ databases">
        <title>A draft genome for a cacao thread blight-causing isolate of Paramarasmius palmivorus.</title>
        <authorList>
            <person name="Baruah I.K."/>
            <person name="Bukari Y."/>
            <person name="Amoako-Attah I."/>
            <person name="Meinhardt L.W."/>
            <person name="Bailey B.A."/>
            <person name="Cohen S.P."/>
        </authorList>
    </citation>
    <scope>NUCLEOTIDE SEQUENCE [LARGE SCALE GENOMIC DNA]</scope>
    <source>
        <strain evidence="2 3">GH-12</strain>
    </source>
</reference>
<dbReference type="EMBL" id="JAYKXP010000031">
    <property type="protein sequence ID" value="KAK7041917.1"/>
    <property type="molecule type" value="Genomic_DNA"/>
</dbReference>
<feature type="compositionally biased region" description="Acidic residues" evidence="1">
    <location>
        <begin position="286"/>
        <end position="345"/>
    </location>
</feature>
<comment type="caution">
    <text evidence="2">The sequence shown here is derived from an EMBL/GenBank/DDBJ whole genome shotgun (WGS) entry which is preliminary data.</text>
</comment>
<feature type="compositionally biased region" description="Basic and acidic residues" evidence="1">
    <location>
        <begin position="146"/>
        <end position="157"/>
    </location>
</feature>
<protein>
    <submittedName>
        <fullName evidence="2">Uncharacterized protein</fullName>
    </submittedName>
</protein>
<dbReference type="AlphaFoldDB" id="A0AAW0CPG6"/>
<feature type="compositionally biased region" description="Acidic residues" evidence="1">
    <location>
        <begin position="131"/>
        <end position="144"/>
    </location>
</feature>
<feature type="region of interest" description="Disordered" evidence="1">
    <location>
        <begin position="284"/>
        <end position="345"/>
    </location>
</feature>
<evidence type="ECO:0000313" key="3">
    <source>
        <dbReference type="Proteomes" id="UP001383192"/>
    </source>
</evidence>
<sequence length="345" mass="39905">MPGLPQYLSEVKDADYDLENQPENAKLWLPSDLPGDRIDVVCAPGLRKVEAKLQHARCYDSLHGVRHTLRIKTRMMLFKNSNVRGQRQSGKSREVINRVVRRARWYNEEDEDEEEKERLRRFQEVCAREDDEREDEDEEQDNDTLDLIHPDRQELTHRSKFGTGETRKELSWIWLSGGKIDLEDGADENDNEVLRSEWCRSRARARRAKEEVLLVQEEMRRTLEYLEWRATEWELCAGLDFGRTSAEEEGATAYALMQADLQRALKQAFEAEWKKPLDAVDKAEVTEMESTAEEANGEISDEESEGEGEEEGDDEAPFEDAMDLELGSDGDESGVEQWDPEVDGF</sequence>
<feature type="region of interest" description="Disordered" evidence="1">
    <location>
        <begin position="129"/>
        <end position="159"/>
    </location>
</feature>
<dbReference type="Proteomes" id="UP001383192">
    <property type="component" value="Unassembled WGS sequence"/>
</dbReference>
<keyword evidence="3" id="KW-1185">Reference proteome</keyword>
<name>A0AAW0CPG6_9AGAR</name>